<dbReference type="AlphaFoldDB" id="A0AAV7PK06"/>
<comment type="caution">
    <text evidence="1">The sequence shown here is derived from an EMBL/GenBank/DDBJ whole genome shotgun (WGS) entry which is preliminary data.</text>
</comment>
<keyword evidence="2" id="KW-1185">Reference proteome</keyword>
<proteinExistence type="predicted"/>
<dbReference type="Proteomes" id="UP001066276">
    <property type="component" value="Chromosome 7"/>
</dbReference>
<sequence length="83" mass="9499">MKKVLPGLNRGYVSNRTEYINAERMCIFIAHNMHHFVFGAYCIFALRKVAVKSLTYLDPPKRALASSTEVVLVFCLTYENLTL</sequence>
<dbReference type="EMBL" id="JANPWB010000011">
    <property type="protein sequence ID" value="KAJ1127732.1"/>
    <property type="molecule type" value="Genomic_DNA"/>
</dbReference>
<gene>
    <name evidence="1" type="ORF">NDU88_006125</name>
</gene>
<protein>
    <submittedName>
        <fullName evidence="1">Uncharacterized protein</fullName>
    </submittedName>
</protein>
<evidence type="ECO:0000313" key="2">
    <source>
        <dbReference type="Proteomes" id="UP001066276"/>
    </source>
</evidence>
<evidence type="ECO:0000313" key="1">
    <source>
        <dbReference type="EMBL" id="KAJ1127732.1"/>
    </source>
</evidence>
<accession>A0AAV7PK06</accession>
<reference evidence="1" key="1">
    <citation type="journal article" date="2022" name="bioRxiv">
        <title>Sequencing and chromosome-scale assembly of the giantPleurodeles waltlgenome.</title>
        <authorList>
            <person name="Brown T."/>
            <person name="Elewa A."/>
            <person name="Iarovenko S."/>
            <person name="Subramanian E."/>
            <person name="Araus A.J."/>
            <person name="Petzold A."/>
            <person name="Susuki M."/>
            <person name="Suzuki K.-i.T."/>
            <person name="Hayashi T."/>
            <person name="Toyoda A."/>
            <person name="Oliveira C."/>
            <person name="Osipova E."/>
            <person name="Leigh N.D."/>
            <person name="Simon A."/>
            <person name="Yun M.H."/>
        </authorList>
    </citation>
    <scope>NUCLEOTIDE SEQUENCE</scope>
    <source>
        <strain evidence="1">20211129_DDA</strain>
        <tissue evidence="1">Liver</tissue>
    </source>
</reference>
<organism evidence="1 2">
    <name type="scientific">Pleurodeles waltl</name>
    <name type="common">Iberian ribbed newt</name>
    <dbReference type="NCBI Taxonomy" id="8319"/>
    <lineage>
        <taxon>Eukaryota</taxon>
        <taxon>Metazoa</taxon>
        <taxon>Chordata</taxon>
        <taxon>Craniata</taxon>
        <taxon>Vertebrata</taxon>
        <taxon>Euteleostomi</taxon>
        <taxon>Amphibia</taxon>
        <taxon>Batrachia</taxon>
        <taxon>Caudata</taxon>
        <taxon>Salamandroidea</taxon>
        <taxon>Salamandridae</taxon>
        <taxon>Pleurodelinae</taxon>
        <taxon>Pleurodeles</taxon>
    </lineage>
</organism>
<name>A0AAV7PK06_PLEWA</name>